<dbReference type="InterPro" id="IPR001304">
    <property type="entry name" value="C-type_lectin-like"/>
</dbReference>
<dbReference type="InterPro" id="IPR016187">
    <property type="entry name" value="CTDL_fold"/>
</dbReference>
<dbReference type="PANTHER" id="PTHR23062:SF4">
    <property type="entry name" value="C-TYPE LECTIN DOMAIN-CONTAINING PROTEIN"/>
    <property type="match status" value="1"/>
</dbReference>
<dbReference type="GO" id="GO:0045087">
    <property type="term" value="P:innate immune response"/>
    <property type="evidence" value="ECO:0007669"/>
    <property type="project" value="TreeGrafter"/>
</dbReference>
<proteinExistence type="predicted"/>
<feature type="compositionally biased region" description="Low complexity" evidence="1">
    <location>
        <begin position="150"/>
        <end position="228"/>
    </location>
</feature>
<evidence type="ECO:0000259" key="3">
    <source>
        <dbReference type="PROSITE" id="PS50041"/>
    </source>
</evidence>
<dbReference type="SMART" id="SM00034">
    <property type="entry name" value="CLECT"/>
    <property type="match status" value="1"/>
</dbReference>
<dbReference type="AlphaFoldDB" id="E3NJW3"/>
<dbReference type="eggNOG" id="KOG4297">
    <property type="taxonomic scope" value="Eukaryota"/>
</dbReference>
<feature type="domain" description="C-type lectin" evidence="3">
    <location>
        <begin position="28"/>
        <end position="143"/>
    </location>
</feature>
<gene>
    <name evidence="4" type="ORF">CRE_24281</name>
</gene>
<dbReference type="InterPro" id="IPR016186">
    <property type="entry name" value="C-type_lectin-like/link_sf"/>
</dbReference>
<dbReference type="FunCoup" id="E3NJW3">
    <property type="interactions" value="39"/>
</dbReference>
<dbReference type="CDD" id="cd00037">
    <property type="entry name" value="CLECT"/>
    <property type="match status" value="1"/>
</dbReference>
<organism evidence="5">
    <name type="scientific">Caenorhabditis remanei</name>
    <name type="common">Caenorhabditis vulgaris</name>
    <dbReference type="NCBI Taxonomy" id="31234"/>
    <lineage>
        <taxon>Eukaryota</taxon>
        <taxon>Metazoa</taxon>
        <taxon>Ecdysozoa</taxon>
        <taxon>Nematoda</taxon>
        <taxon>Chromadorea</taxon>
        <taxon>Rhabditida</taxon>
        <taxon>Rhabditina</taxon>
        <taxon>Rhabditomorpha</taxon>
        <taxon>Rhabditoidea</taxon>
        <taxon>Rhabditidae</taxon>
        <taxon>Peloderinae</taxon>
        <taxon>Caenorhabditis</taxon>
    </lineage>
</organism>
<dbReference type="Pfam" id="PF00059">
    <property type="entry name" value="Lectin_C"/>
    <property type="match status" value="1"/>
</dbReference>
<evidence type="ECO:0000256" key="2">
    <source>
        <dbReference type="SAM" id="SignalP"/>
    </source>
</evidence>
<feature type="signal peptide" evidence="2">
    <location>
        <begin position="1"/>
        <end position="18"/>
    </location>
</feature>
<keyword evidence="5" id="KW-1185">Reference proteome</keyword>
<evidence type="ECO:0000256" key="1">
    <source>
        <dbReference type="SAM" id="MobiDB-lite"/>
    </source>
</evidence>
<dbReference type="EMBL" id="DS268763">
    <property type="protein sequence ID" value="EFP01331.1"/>
    <property type="molecule type" value="Genomic_DNA"/>
</dbReference>
<feature type="compositionally biased region" description="Low complexity" evidence="1">
    <location>
        <begin position="246"/>
        <end position="261"/>
    </location>
</feature>
<evidence type="ECO:0000313" key="4">
    <source>
        <dbReference type="EMBL" id="EFP01331.1"/>
    </source>
</evidence>
<dbReference type="Proteomes" id="UP000008281">
    <property type="component" value="Unassembled WGS sequence"/>
</dbReference>
<dbReference type="PANTHER" id="PTHR23062">
    <property type="entry name" value="HYPOTHETICAL PROTEIN C.ELEGANS"/>
    <property type="match status" value="1"/>
</dbReference>
<sequence length="261" mass="28369">MLIVTLILSAFLIYSVEGQCSSTEDSYIGDLCYTIYNQQLSFQNAQSYCYGLNKNLGVIHTTLQSNFLASLVRTKTGSNEALFWIGLSRPSMNSRFQWDDGTTMSWNNFDSNFPKDNLNVAESVLNGKWRTMNGQEALPFVCSYDPRKVTPGTAGPTTTGYYTDGSTTSTDWPASTQTQSSSSGSTSDYITDSSTQSSSFSSTSDYPTDSTTSSDYTSSSPSSSFGTSVPFETSTQSTSTEWFADSTPTESSTMSSTTTWG</sequence>
<dbReference type="PROSITE" id="PS50041">
    <property type="entry name" value="C_TYPE_LECTIN_2"/>
    <property type="match status" value="1"/>
</dbReference>
<evidence type="ECO:0000313" key="5">
    <source>
        <dbReference type="Proteomes" id="UP000008281"/>
    </source>
</evidence>
<dbReference type="HOGENOM" id="CLU_057197_0_0_1"/>
<accession>E3NJW3</accession>
<protein>
    <recommendedName>
        <fullName evidence="3">C-type lectin domain-containing protein</fullName>
    </recommendedName>
</protein>
<dbReference type="InParanoid" id="E3NJW3"/>
<feature type="chain" id="PRO_5003178796" description="C-type lectin domain-containing protein" evidence="2">
    <location>
        <begin position="19"/>
        <end position="261"/>
    </location>
</feature>
<feature type="region of interest" description="Disordered" evidence="1">
    <location>
        <begin position="144"/>
        <end position="261"/>
    </location>
</feature>
<dbReference type="OrthoDB" id="441660at2759"/>
<dbReference type="STRING" id="31234.E3NJW3"/>
<reference evidence="4" key="1">
    <citation type="submission" date="2007-07" db="EMBL/GenBank/DDBJ databases">
        <title>PCAP assembly of the Caenorhabditis remanei genome.</title>
        <authorList>
            <consortium name="The Caenorhabditis remanei Sequencing Consortium"/>
            <person name="Wilson R.K."/>
        </authorList>
    </citation>
    <scope>NUCLEOTIDE SEQUENCE [LARGE SCALE GENOMIC DNA]</scope>
    <source>
        <strain evidence="4">PB4641</strain>
    </source>
</reference>
<feature type="compositionally biased region" description="Polar residues" evidence="1">
    <location>
        <begin position="230"/>
        <end position="241"/>
    </location>
</feature>
<dbReference type="SUPFAM" id="SSF56436">
    <property type="entry name" value="C-type lectin-like"/>
    <property type="match status" value="1"/>
</dbReference>
<dbReference type="Gene3D" id="3.10.100.10">
    <property type="entry name" value="Mannose-Binding Protein A, subunit A"/>
    <property type="match status" value="1"/>
</dbReference>
<name>E3NJW3_CAERE</name>
<keyword evidence="2" id="KW-0732">Signal</keyword>
<dbReference type="OMA" id="FNTETDY"/>